<dbReference type="OrthoDB" id="2803610at2759"/>
<keyword evidence="3" id="KW-1185">Reference proteome</keyword>
<dbReference type="AlphaFoldDB" id="A0A9P3LA71"/>
<name>A0A9P3LA71_9APHY</name>
<feature type="region of interest" description="Disordered" evidence="1">
    <location>
        <begin position="1"/>
        <end position="43"/>
    </location>
</feature>
<dbReference type="EMBL" id="BPQB01000007">
    <property type="protein sequence ID" value="GJE87865.1"/>
    <property type="molecule type" value="Genomic_DNA"/>
</dbReference>
<dbReference type="Proteomes" id="UP000703269">
    <property type="component" value="Unassembled WGS sequence"/>
</dbReference>
<evidence type="ECO:0000256" key="1">
    <source>
        <dbReference type="SAM" id="MobiDB-lite"/>
    </source>
</evidence>
<feature type="compositionally biased region" description="Low complexity" evidence="1">
    <location>
        <begin position="25"/>
        <end position="41"/>
    </location>
</feature>
<proteinExistence type="predicted"/>
<sequence>MKRFSDSRLSWSSSKATPIARSDSDSSTLSSSSEASTSLSSTVYLPETAYSSQSNLGVVAEVLEDENQAWGKPRKPKSRQ</sequence>
<accession>A0A9P3LA71</accession>
<reference evidence="2 3" key="1">
    <citation type="submission" date="2021-08" db="EMBL/GenBank/DDBJ databases">
        <title>Draft Genome Sequence of Phanerochaete sordida strain YK-624.</title>
        <authorList>
            <person name="Mori T."/>
            <person name="Dohra H."/>
            <person name="Suzuki T."/>
            <person name="Kawagishi H."/>
            <person name="Hirai H."/>
        </authorList>
    </citation>
    <scope>NUCLEOTIDE SEQUENCE [LARGE SCALE GENOMIC DNA]</scope>
    <source>
        <strain evidence="2 3">YK-624</strain>
    </source>
</reference>
<gene>
    <name evidence="2" type="ORF">PsYK624_039490</name>
</gene>
<protein>
    <submittedName>
        <fullName evidence="2">Uncharacterized protein</fullName>
    </submittedName>
</protein>
<evidence type="ECO:0000313" key="3">
    <source>
        <dbReference type="Proteomes" id="UP000703269"/>
    </source>
</evidence>
<organism evidence="2 3">
    <name type="scientific">Phanerochaete sordida</name>
    <dbReference type="NCBI Taxonomy" id="48140"/>
    <lineage>
        <taxon>Eukaryota</taxon>
        <taxon>Fungi</taxon>
        <taxon>Dikarya</taxon>
        <taxon>Basidiomycota</taxon>
        <taxon>Agaricomycotina</taxon>
        <taxon>Agaricomycetes</taxon>
        <taxon>Polyporales</taxon>
        <taxon>Phanerochaetaceae</taxon>
        <taxon>Phanerochaete</taxon>
    </lineage>
</organism>
<evidence type="ECO:0000313" key="2">
    <source>
        <dbReference type="EMBL" id="GJE87865.1"/>
    </source>
</evidence>
<comment type="caution">
    <text evidence="2">The sequence shown here is derived from an EMBL/GenBank/DDBJ whole genome shotgun (WGS) entry which is preliminary data.</text>
</comment>